<comment type="caution">
    <text evidence="1">The sequence shown here is derived from an EMBL/GenBank/DDBJ whole genome shotgun (WGS) entry which is preliminary data.</text>
</comment>
<dbReference type="Gramene" id="OMO49442">
    <property type="protein sequence ID" value="OMO49442"/>
    <property type="gene ID" value="CCACVL1_31001"/>
</dbReference>
<dbReference type="Proteomes" id="UP000188268">
    <property type="component" value="Unassembled WGS sequence"/>
</dbReference>
<reference evidence="1 2" key="1">
    <citation type="submission" date="2013-09" db="EMBL/GenBank/DDBJ databases">
        <title>Corchorus capsularis genome sequencing.</title>
        <authorList>
            <person name="Alam M."/>
            <person name="Haque M.S."/>
            <person name="Islam M.S."/>
            <person name="Emdad E.M."/>
            <person name="Islam M.M."/>
            <person name="Ahmed B."/>
            <person name="Halim A."/>
            <person name="Hossen Q.M.M."/>
            <person name="Hossain M.Z."/>
            <person name="Ahmed R."/>
            <person name="Khan M.M."/>
            <person name="Islam R."/>
            <person name="Rashid M.M."/>
            <person name="Khan S.A."/>
            <person name="Rahman M.S."/>
            <person name="Alam M."/>
        </authorList>
    </citation>
    <scope>NUCLEOTIDE SEQUENCE [LARGE SCALE GENOMIC DNA]</scope>
    <source>
        <strain evidence="2">cv. CVL-1</strain>
        <tissue evidence="1">Whole seedling</tissue>
    </source>
</reference>
<proteinExistence type="predicted"/>
<sequence>FGTPVRVKMPKNGLVGYIIIAVGN</sequence>
<evidence type="ECO:0000313" key="1">
    <source>
        <dbReference type="EMBL" id="OMO49442.1"/>
    </source>
</evidence>
<gene>
    <name evidence="1" type="ORF">CCACVL1_31001</name>
</gene>
<dbReference type="EMBL" id="AWWV01016482">
    <property type="protein sequence ID" value="OMO49442.1"/>
    <property type="molecule type" value="Genomic_DNA"/>
</dbReference>
<evidence type="ECO:0000313" key="2">
    <source>
        <dbReference type="Proteomes" id="UP000188268"/>
    </source>
</evidence>
<protein>
    <submittedName>
        <fullName evidence="1">Uncharacterized protein</fullName>
    </submittedName>
</protein>
<name>A0A1R3FUA0_COCAP</name>
<accession>A0A1R3FUA0</accession>
<feature type="non-terminal residue" evidence="1">
    <location>
        <position position="1"/>
    </location>
</feature>
<dbReference type="AlphaFoldDB" id="A0A1R3FUA0"/>
<keyword evidence="2" id="KW-1185">Reference proteome</keyword>
<organism evidence="1 2">
    <name type="scientific">Corchorus capsularis</name>
    <name type="common">Jute</name>
    <dbReference type="NCBI Taxonomy" id="210143"/>
    <lineage>
        <taxon>Eukaryota</taxon>
        <taxon>Viridiplantae</taxon>
        <taxon>Streptophyta</taxon>
        <taxon>Embryophyta</taxon>
        <taxon>Tracheophyta</taxon>
        <taxon>Spermatophyta</taxon>
        <taxon>Magnoliopsida</taxon>
        <taxon>eudicotyledons</taxon>
        <taxon>Gunneridae</taxon>
        <taxon>Pentapetalae</taxon>
        <taxon>rosids</taxon>
        <taxon>malvids</taxon>
        <taxon>Malvales</taxon>
        <taxon>Malvaceae</taxon>
        <taxon>Grewioideae</taxon>
        <taxon>Apeibeae</taxon>
        <taxon>Corchorus</taxon>
    </lineage>
</organism>